<evidence type="ECO:0000313" key="3">
    <source>
        <dbReference type="Proteomes" id="UP000447876"/>
    </source>
</evidence>
<dbReference type="OrthoDB" id="9872932at2"/>
<evidence type="ECO:0000256" key="1">
    <source>
        <dbReference type="SAM" id="Phobius"/>
    </source>
</evidence>
<dbReference type="AlphaFoldDB" id="A0A7X2Z2G5"/>
<dbReference type="Proteomes" id="UP000447876">
    <property type="component" value="Unassembled WGS sequence"/>
</dbReference>
<proteinExistence type="predicted"/>
<accession>A0A7X2Z2G5</accession>
<feature type="transmembrane region" description="Helical" evidence="1">
    <location>
        <begin position="7"/>
        <end position="23"/>
    </location>
</feature>
<sequence length="53" mass="6053">MRKLFELLSLAGVVGYLITRFFFYEYKTLMFTFGGLAVVGLIGKWLTRGSKNV</sequence>
<keyword evidence="1" id="KW-0472">Membrane</keyword>
<keyword evidence="1" id="KW-0812">Transmembrane</keyword>
<dbReference type="RefSeq" id="WP_155611657.1">
    <property type="nucleotide sequence ID" value="NZ_WNZW01000005.1"/>
</dbReference>
<organism evidence="2 3">
    <name type="scientific">Paenibacillus woosongensis</name>
    <dbReference type="NCBI Taxonomy" id="307580"/>
    <lineage>
        <taxon>Bacteria</taxon>
        <taxon>Bacillati</taxon>
        <taxon>Bacillota</taxon>
        <taxon>Bacilli</taxon>
        <taxon>Bacillales</taxon>
        <taxon>Paenibacillaceae</taxon>
        <taxon>Paenibacillus</taxon>
    </lineage>
</organism>
<protein>
    <submittedName>
        <fullName evidence="2">Uncharacterized protein</fullName>
    </submittedName>
</protein>
<evidence type="ECO:0000313" key="2">
    <source>
        <dbReference type="EMBL" id="MUG46267.1"/>
    </source>
</evidence>
<name>A0A7X2Z2G5_9BACL</name>
<gene>
    <name evidence="2" type="ORF">GNP95_14840</name>
</gene>
<keyword evidence="1" id="KW-1133">Transmembrane helix</keyword>
<reference evidence="2 3" key="1">
    <citation type="submission" date="2019-11" db="EMBL/GenBank/DDBJ databases">
        <title>Draft genome sequences of five Paenibacillus species of dairy origin.</title>
        <authorList>
            <person name="Olajide A.M."/>
            <person name="Chen S."/>
            <person name="Lapointe G."/>
        </authorList>
    </citation>
    <scope>NUCLEOTIDE SEQUENCE [LARGE SCALE GENOMIC DNA]</scope>
    <source>
        <strain evidence="2 3">12CR55</strain>
    </source>
</reference>
<dbReference type="EMBL" id="WNZW01000005">
    <property type="protein sequence ID" value="MUG46267.1"/>
    <property type="molecule type" value="Genomic_DNA"/>
</dbReference>
<comment type="caution">
    <text evidence="2">The sequence shown here is derived from an EMBL/GenBank/DDBJ whole genome shotgun (WGS) entry which is preliminary data.</text>
</comment>
<feature type="transmembrane region" description="Helical" evidence="1">
    <location>
        <begin position="29"/>
        <end position="47"/>
    </location>
</feature>